<name>A0A2D6YL97_9DELT</name>
<proteinExistence type="predicted"/>
<sequence length="62" mass="7119">MNSLISINPRNQQNQTDQVMIASSKTLNKDSYGQDVLPNKMVMLDPRKVSMQTPMKMYESLE</sequence>
<evidence type="ECO:0000313" key="1">
    <source>
        <dbReference type="EMBL" id="MAH63902.1"/>
    </source>
</evidence>
<protein>
    <submittedName>
        <fullName evidence="1">Uncharacterized protein</fullName>
    </submittedName>
</protein>
<dbReference type="AlphaFoldDB" id="A0A2D6YL97"/>
<comment type="caution">
    <text evidence="1">The sequence shown here is derived from an EMBL/GenBank/DDBJ whole genome shotgun (WGS) entry which is preliminary data.</text>
</comment>
<gene>
    <name evidence="1" type="ORF">CMN54_10755</name>
</gene>
<dbReference type="EMBL" id="NZEX01000122">
    <property type="protein sequence ID" value="MAH63902.1"/>
    <property type="molecule type" value="Genomic_DNA"/>
</dbReference>
<organism evidence="1 2">
    <name type="scientific">SAR324 cluster bacterium</name>
    <dbReference type="NCBI Taxonomy" id="2024889"/>
    <lineage>
        <taxon>Bacteria</taxon>
        <taxon>Deltaproteobacteria</taxon>
        <taxon>SAR324 cluster</taxon>
    </lineage>
</organism>
<reference evidence="2" key="1">
    <citation type="submission" date="2017-09" db="EMBL/GenBank/DDBJ databases">
        <title>The Reconstruction of 2,631 Draft Metagenome-Assembled Genomes from the Global Oceans.</title>
        <authorList>
            <person name="Tully B.J."/>
            <person name="Graham E.D."/>
            <person name="Heidelberg J.F."/>
        </authorList>
    </citation>
    <scope>NUCLEOTIDE SEQUENCE [LARGE SCALE GENOMIC DNA]</scope>
</reference>
<accession>A0A2D6YL97</accession>
<evidence type="ECO:0000313" key="2">
    <source>
        <dbReference type="Proteomes" id="UP000226525"/>
    </source>
</evidence>
<dbReference type="Proteomes" id="UP000226525">
    <property type="component" value="Unassembled WGS sequence"/>
</dbReference>